<dbReference type="SMART" id="SM00490">
    <property type="entry name" value="HELICc"/>
    <property type="match status" value="1"/>
</dbReference>
<dbReference type="KEGG" id="mah:MEALZ_0303"/>
<feature type="domain" description="Helicase C-terminal" evidence="4">
    <location>
        <begin position="1251"/>
        <end position="1405"/>
    </location>
</feature>
<dbReference type="Gene3D" id="3.40.50.300">
    <property type="entry name" value="P-loop containing nucleotide triphosphate hydrolases"/>
    <property type="match status" value="1"/>
</dbReference>
<dbReference type="HOGENOM" id="CLU_000315_21_7_6"/>
<evidence type="ECO:0000256" key="2">
    <source>
        <dbReference type="ARBA" id="ARBA00022806"/>
    </source>
</evidence>
<dbReference type="InterPro" id="IPR001650">
    <property type="entry name" value="Helicase_C-like"/>
</dbReference>
<reference evidence="6" key="1">
    <citation type="journal article" date="2012" name="J. Bacteriol.">
        <title>Genome sequence of the haloalkaliphilic methanotrophic bacterium Methylomicrobium alcaliphilum 20Z.</title>
        <authorList>
            <person name="Vuilleumier S."/>
            <person name="Khmelenina V.N."/>
            <person name="Bringel F."/>
            <person name="Reshetnikov A.S."/>
            <person name="Lajus A."/>
            <person name="Mangenot S."/>
            <person name="Rouy Z."/>
            <person name="Op den Camp H.J."/>
            <person name="Jetten M.S."/>
            <person name="Dispirito A.A."/>
            <person name="Dunfield P."/>
            <person name="Klotz M.G."/>
            <person name="Semrau J.D."/>
            <person name="Stein L.Y."/>
            <person name="Barbe V."/>
            <person name="Medigue C."/>
            <person name="Trotsenko Y.A."/>
            <person name="Kalyuzhnaya M.G."/>
        </authorList>
    </citation>
    <scope>NUCLEOTIDE SEQUENCE [LARGE SCALE GENOMIC DNA]</scope>
    <source>
        <strain evidence="6">DSM 19304 / NCIMB 14124 / VKM B-2133 / 20Z</strain>
    </source>
</reference>
<evidence type="ECO:0000259" key="4">
    <source>
        <dbReference type="PROSITE" id="PS51194"/>
    </source>
</evidence>
<evidence type="ECO:0000256" key="1">
    <source>
        <dbReference type="ARBA" id="ARBA00022801"/>
    </source>
</evidence>
<evidence type="ECO:0000313" key="5">
    <source>
        <dbReference type="EMBL" id="CCE22003.1"/>
    </source>
</evidence>
<dbReference type="PROSITE" id="PS51194">
    <property type="entry name" value="HELICASE_CTER"/>
    <property type="match status" value="1"/>
</dbReference>
<name>G4SWT7_META2</name>
<keyword evidence="5" id="KW-0723">Serine/threonine-protein kinase</keyword>
<keyword evidence="2" id="KW-0067">ATP-binding</keyword>
<dbReference type="SUPFAM" id="SSF52540">
    <property type="entry name" value="P-loop containing nucleoside triphosphate hydrolases"/>
    <property type="match status" value="2"/>
</dbReference>
<dbReference type="PROSITE" id="PS51192">
    <property type="entry name" value="HELICASE_ATP_BIND_1"/>
    <property type="match status" value="1"/>
</dbReference>
<dbReference type="GO" id="GO:0004386">
    <property type="term" value="F:helicase activity"/>
    <property type="evidence" value="ECO:0007669"/>
    <property type="project" value="UniProtKB-KW"/>
</dbReference>
<sequence length="1412" mass="158908">MFNEQRSLLLEKYQNLTDSDKAVMQFLAVCHNYETASFIAQNLSKLGIRSDQGKPFTAVSIKPVLVALKNNRLLEVQAGKSGYRCNRLLAEPIARQLVEDKQFERYASLFDQPTPIAKKTSYVNQHQCLRDARISFHRGDYALVNQCLSIGNRYYYQYQLPDQIDVYLSWILNPLDIAWLKRRHPQMIDDLTGFIGLHQLVYLYHDPDIFNFLAKYASGDPDALLLKMAPRIYAELLLLRGDWDILSLGIAGSEDPELQALNAALAFLKGDFAGAIAQYETALKLIRKITGKKTVYFYGLAGIFYPLAILKCRDAHDKKLTTLLGQAIKLNGFWVNCYRYLEIFQKFLQGDLSQRDNAVFYNNIDPISKGYDDNGEPHSAIEFPKLILLFRLLVRSWMTDAPLSGYPVVSLEIVKNLYRRLADNGYRWPAAELAKLSGRAETLSSKSWDDGFLDSRPISLADLFASRPDWDLALDALLGLGNSGFQSGAVQTEKPTRMAWLVSFQEIYNMVLIEPREQKQQAKGGWSKGRAVSLKRLHTERDSFDYLSEHDSRICSTIKPYTETSGWYGSSIYYEFSEKMPLALVGHPLLFWSDSPNVRVEVVKGEPELRVSKAKGGKIKITFTPAPSHQQNIIISKETPTRLKMIELTADHHKIYQLLGPKGLEVPVTAQDRVLQTLTGISGLLTVQSDIGGSSSTAEQVESDATPRLHLLPLGEGLKAALLIRPFSTSGAYYQPGQGGASVFTEIDGKPLQAQRDLKLEKIRCEEVFSACPAIAEADRDDGGEYLLEDPEQCLELLLQLQSLPPDRVLLEWPEGVKFRLLGHSTGSGFNMQIKRDNDWFALQGELQVNEDTVIDIRQLLGLLGNRQGRFLQLQDGQFIALTDEFRRRLDDLKAYADLTGKKVRINPLAALTLEDWQDEAGFKADKHWQAHMQRLKAAREFQPVVPSTFQAELRDYQTDGYNWLARLAQWGVGACLADDMGLGKTIQALALLVDKAPNGPSLIIAPTSVCMNWESEARRFAPTLNPILFGSGDRQRKLDSLGSFDLLICSYGLLQQEQAAEMLSKIPFQIAILDEAQAIKNIATRRSQGAMNLQAEFRVIMTGTPLENHLGELWNLFRFINPGLLGSLEQFNKRFAGPIERDRSQEARQQLKKLIQPFILRRTKTQVLQELPPKTEIPVYVEMSGEEMAFYEALRRESLEILNSTGSQAGAKHLQILAAITKLRRSCCNTRLANADIALPSSKLAAFGEIVDELLDNKHKALVFSQFVDHLQLIKDYIEQRGIGYQYLDGSTQAKERKKCVDAFQRGDGELFLISLKAGGVGLNLTAADYVIHMDPWWNPAVEDQASDRAHRMGQQRPVTIYRMIAKNTIEEKIVALHSHKRDLADSLLEGADISGKMSADDLLDLMRGEE</sequence>
<dbReference type="STRING" id="1091494.MEALZ_0303"/>
<dbReference type="Proteomes" id="UP000008315">
    <property type="component" value="Chromosome"/>
</dbReference>
<dbReference type="Pfam" id="PF00271">
    <property type="entry name" value="Helicase_C"/>
    <property type="match status" value="1"/>
</dbReference>
<feature type="domain" description="Helicase ATP-binding" evidence="3">
    <location>
        <begin position="966"/>
        <end position="1124"/>
    </location>
</feature>
<keyword evidence="2" id="KW-0347">Helicase</keyword>
<dbReference type="InterPro" id="IPR049730">
    <property type="entry name" value="SNF2/RAD54-like_C"/>
</dbReference>
<dbReference type="PATRIC" id="fig|271065.3.peg.312"/>
<accession>G4SWT7</accession>
<dbReference type="RefSeq" id="WP_014146812.1">
    <property type="nucleotide sequence ID" value="NC_016112.1"/>
</dbReference>
<dbReference type="EMBL" id="FO082060">
    <property type="protein sequence ID" value="CCE22003.1"/>
    <property type="molecule type" value="Genomic_DNA"/>
</dbReference>
<dbReference type="EC" id="2.7.11.1" evidence="5"/>
<keyword evidence="1" id="KW-0378">Hydrolase</keyword>
<protein>
    <submittedName>
        <fullName evidence="5">Non-specific serine/threonine protein kinase</fullName>
        <ecNumber evidence="5">2.7.11.1</ecNumber>
    </submittedName>
</protein>
<evidence type="ECO:0000313" key="6">
    <source>
        <dbReference type="Proteomes" id="UP000008315"/>
    </source>
</evidence>
<dbReference type="InterPro" id="IPR000330">
    <property type="entry name" value="SNF2_N"/>
</dbReference>
<dbReference type="GO" id="GO:0005524">
    <property type="term" value="F:ATP binding"/>
    <property type="evidence" value="ECO:0007669"/>
    <property type="project" value="InterPro"/>
</dbReference>
<dbReference type="InterPro" id="IPR038718">
    <property type="entry name" value="SNF2-like_sf"/>
</dbReference>
<dbReference type="Pfam" id="PF00176">
    <property type="entry name" value="SNF2-rel_dom"/>
    <property type="match status" value="1"/>
</dbReference>
<dbReference type="Gene3D" id="3.40.50.10810">
    <property type="entry name" value="Tandem AAA-ATPase domain"/>
    <property type="match status" value="1"/>
</dbReference>
<keyword evidence="5" id="KW-0418">Kinase</keyword>
<organism evidence="5 6">
    <name type="scientific">Methylotuvimicrobium alcaliphilum (strain DSM 19304 / NCIMB 14124 / VKM B-2133 / 20Z)</name>
    <name type="common">Methylomicrobium alcaliphilum</name>
    <dbReference type="NCBI Taxonomy" id="1091494"/>
    <lineage>
        <taxon>Bacteria</taxon>
        <taxon>Pseudomonadati</taxon>
        <taxon>Pseudomonadota</taxon>
        <taxon>Gammaproteobacteria</taxon>
        <taxon>Methylococcales</taxon>
        <taxon>Methylococcaceae</taxon>
        <taxon>Methylotuvimicrobium</taxon>
    </lineage>
</organism>
<keyword evidence="6" id="KW-1185">Reference proteome</keyword>
<evidence type="ECO:0000259" key="3">
    <source>
        <dbReference type="PROSITE" id="PS51192"/>
    </source>
</evidence>
<dbReference type="InterPro" id="IPR014001">
    <property type="entry name" value="Helicase_ATP-bd"/>
</dbReference>
<dbReference type="PANTHER" id="PTHR10799">
    <property type="entry name" value="SNF2/RAD54 HELICASE FAMILY"/>
    <property type="match status" value="1"/>
</dbReference>
<dbReference type="GO" id="GO:0004674">
    <property type="term" value="F:protein serine/threonine kinase activity"/>
    <property type="evidence" value="ECO:0007669"/>
    <property type="project" value="UniProtKB-KW"/>
</dbReference>
<dbReference type="CDD" id="cd18012">
    <property type="entry name" value="DEXQc_arch_SWI2_SNF2"/>
    <property type="match status" value="1"/>
</dbReference>
<dbReference type="CDD" id="cd18793">
    <property type="entry name" value="SF2_C_SNF"/>
    <property type="match status" value="1"/>
</dbReference>
<dbReference type="InterPro" id="IPR027417">
    <property type="entry name" value="P-loop_NTPase"/>
</dbReference>
<keyword evidence="2" id="KW-0547">Nucleotide-binding</keyword>
<dbReference type="SMART" id="SM00487">
    <property type="entry name" value="DEXDc"/>
    <property type="match status" value="1"/>
</dbReference>
<proteinExistence type="predicted"/>
<gene>
    <name evidence="5" type="ordered locus">MEALZ_0303</name>
</gene>
<keyword evidence="5" id="KW-0808">Transferase</keyword>
<dbReference type="GO" id="GO:0016787">
    <property type="term" value="F:hydrolase activity"/>
    <property type="evidence" value="ECO:0007669"/>
    <property type="project" value="UniProtKB-KW"/>
</dbReference>